<dbReference type="InterPro" id="IPR003660">
    <property type="entry name" value="HAMP_dom"/>
</dbReference>
<dbReference type="SUPFAM" id="SSF55874">
    <property type="entry name" value="ATPase domain of HSP90 chaperone/DNA topoisomerase II/histidine kinase"/>
    <property type="match status" value="1"/>
</dbReference>
<comment type="subcellular location">
    <subcellularLocation>
        <location evidence="1">Membrane</location>
    </subcellularLocation>
</comment>
<keyword evidence="6" id="KW-0472">Membrane</keyword>
<evidence type="ECO:0000256" key="3">
    <source>
        <dbReference type="ARBA" id="ARBA00022679"/>
    </source>
</evidence>
<dbReference type="Pfam" id="PF02518">
    <property type="entry name" value="HATPase_c"/>
    <property type="match status" value="1"/>
</dbReference>
<dbReference type="PANTHER" id="PTHR34220:SF7">
    <property type="entry name" value="SENSOR HISTIDINE KINASE YPDA"/>
    <property type="match status" value="1"/>
</dbReference>
<keyword evidence="2" id="KW-0597">Phosphoprotein</keyword>
<protein>
    <recommendedName>
        <fullName evidence="7">HAMP domain-containing protein</fullName>
    </recommendedName>
</protein>
<comment type="caution">
    <text evidence="8">The sequence shown here is derived from an EMBL/GenBank/DDBJ whole genome shotgun (WGS) entry which is preliminary data.</text>
</comment>
<gene>
    <name evidence="8" type="ORF">CBW42_04210</name>
</gene>
<keyword evidence="6" id="KW-0812">Transmembrane</keyword>
<name>A0A252F626_9FIRM</name>
<keyword evidence="5" id="KW-0175">Coiled coil</keyword>
<dbReference type="OrthoDB" id="9809348at2"/>
<feature type="coiled-coil region" evidence="5">
    <location>
        <begin position="83"/>
        <end position="135"/>
    </location>
</feature>
<dbReference type="InterPro" id="IPR036890">
    <property type="entry name" value="HATPase_C_sf"/>
</dbReference>
<evidence type="ECO:0000256" key="1">
    <source>
        <dbReference type="ARBA" id="ARBA00004370"/>
    </source>
</evidence>
<proteinExistence type="predicted"/>
<evidence type="ECO:0000256" key="4">
    <source>
        <dbReference type="ARBA" id="ARBA00022777"/>
    </source>
</evidence>
<keyword evidence="9" id="KW-1185">Reference proteome</keyword>
<dbReference type="AlphaFoldDB" id="A0A252F626"/>
<keyword evidence="4" id="KW-0418">Kinase</keyword>
<reference evidence="8 9" key="1">
    <citation type="submission" date="2017-05" db="EMBL/GenBank/DDBJ databases">
        <title>Butyricicoccus porcorum sp. nov. a butyrate-producing bacterium from the swine intestinal tract.</title>
        <authorList>
            <person name="Trachsel J."/>
            <person name="Humphrey S."/>
            <person name="Allen H.K."/>
        </authorList>
    </citation>
    <scope>NUCLEOTIDE SEQUENCE [LARGE SCALE GENOMIC DNA]</scope>
    <source>
        <strain evidence="8">BB10</strain>
    </source>
</reference>
<dbReference type="InterPro" id="IPR003594">
    <property type="entry name" value="HATPase_dom"/>
</dbReference>
<dbReference type="Gene3D" id="3.30.565.10">
    <property type="entry name" value="Histidine kinase-like ATPase, C-terminal domain"/>
    <property type="match status" value="1"/>
</dbReference>
<dbReference type="CDD" id="cd06225">
    <property type="entry name" value="HAMP"/>
    <property type="match status" value="1"/>
</dbReference>
<sequence length="481" mass="55323">MIKGKKTQEMRSIQIMLRQSLFRIIICMVVPLIFLTALLIGLILRYDAMIADLTCASQATEILEQDLTNEVWLVISGRTPFTEGKQNELLNNLQDQLEQMQNQSAGEEQRYLSAAIRATRTIEDYLEQLERQMAQGEAVSRNETLYREIHNVAHLASSMINRYMETQIVKMGELNARIKVGMLVAAILLLIFLASIIRAAVRDLFTVDTSIREPIFQLEKMASRIAQGDLSARVPPARIEELYQLTEDLNTMAYQIDCLLHERIEQEQIVKKAELRALQAQITPHFVYNTLETIVWLAEEQRNREVIEMTMAFTDFLRISLSQGQDFITVEKETQHVQNYLKIQSLRYGTIMQYEIAIDHGIAKYKMLKLMLQPLVENAIYHGIKCKRGRGTIRVNGYCKDGQMHFTVKDDGLGMTPEQLDKLRRSLRDPHKHDPNKKGGYGLRNVEQRLQLYYGTGLTIESEYRKGTTVHFCVPCMEGEG</sequence>
<evidence type="ECO:0000256" key="6">
    <source>
        <dbReference type="SAM" id="Phobius"/>
    </source>
</evidence>
<dbReference type="RefSeq" id="WP_087018078.1">
    <property type="nucleotide sequence ID" value="NZ_NHOC01000003.1"/>
</dbReference>
<evidence type="ECO:0000256" key="5">
    <source>
        <dbReference type="SAM" id="Coils"/>
    </source>
</evidence>
<dbReference type="Gene3D" id="6.10.340.10">
    <property type="match status" value="1"/>
</dbReference>
<feature type="transmembrane region" description="Helical" evidence="6">
    <location>
        <begin position="180"/>
        <end position="201"/>
    </location>
</feature>
<evidence type="ECO:0000313" key="9">
    <source>
        <dbReference type="Proteomes" id="UP000194903"/>
    </source>
</evidence>
<dbReference type="SMART" id="SM00387">
    <property type="entry name" value="HATPase_c"/>
    <property type="match status" value="1"/>
</dbReference>
<accession>A0A252F626</accession>
<dbReference type="Proteomes" id="UP000194903">
    <property type="component" value="Unassembled WGS sequence"/>
</dbReference>
<feature type="domain" description="HAMP" evidence="7">
    <location>
        <begin position="209"/>
        <end position="261"/>
    </location>
</feature>
<dbReference type="Pfam" id="PF00672">
    <property type="entry name" value="HAMP"/>
    <property type="match status" value="1"/>
</dbReference>
<organism evidence="8 9">
    <name type="scientific">Butyricicoccus porcorum</name>
    <dbReference type="NCBI Taxonomy" id="1945634"/>
    <lineage>
        <taxon>Bacteria</taxon>
        <taxon>Bacillati</taxon>
        <taxon>Bacillota</taxon>
        <taxon>Clostridia</taxon>
        <taxon>Eubacteriales</taxon>
        <taxon>Butyricicoccaceae</taxon>
        <taxon>Butyricicoccus</taxon>
    </lineage>
</organism>
<keyword evidence="3" id="KW-0808">Transferase</keyword>
<keyword evidence="6" id="KW-1133">Transmembrane helix</keyword>
<dbReference type="PROSITE" id="PS50885">
    <property type="entry name" value="HAMP"/>
    <property type="match status" value="1"/>
</dbReference>
<dbReference type="EMBL" id="NHOC01000003">
    <property type="protein sequence ID" value="OUM21238.1"/>
    <property type="molecule type" value="Genomic_DNA"/>
</dbReference>
<evidence type="ECO:0000313" key="8">
    <source>
        <dbReference type="EMBL" id="OUM21238.1"/>
    </source>
</evidence>
<dbReference type="PANTHER" id="PTHR34220">
    <property type="entry name" value="SENSOR HISTIDINE KINASE YPDA"/>
    <property type="match status" value="1"/>
</dbReference>
<dbReference type="SUPFAM" id="SSF158472">
    <property type="entry name" value="HAMP domain-like"/>
    <property type="match status" value="1"/>
</dbReference>
<evidence type="ECO:0000259" key="7">
    <source>
        <dbReference type="PROSITE" id="PS50885"/>
    </source>
</evidence>
<feature type="transmembrane region" description="Helical" evidence="6">
    <location>
        <begin position="21"/>
        <end position="44"/>
    </location>
</feature>
<evidence type="ECO:0000256" key="2">
    <source>
        <dbReference type="ARBA" id="ARBA00022553"/>
    </source>
</evidence>
<dbReference type="GO" id="GO:0000155">
    <property type="term" value="F:phosphorelay sensor kinase activity"/>
    <property type="evidence" value="ECO:0007669"/>
    <property type="project" value="InterPro"/>
</dbReference>
<dbReference type="GO" id="GO:0016020">
    <property type="term" value="C:membrane"/>
    <property type="evidence" value="ECO:0007669"/>
    <property type="project" value="UniProtKB-SubCell"/>
</dbReference>
<dbReference type="Pfam" id="PF06580">
    <property type="entry name" value="His_kinase"/>
    <property type="match status" value="1"/>
</dbReference>
<dbReference type="SMART" id="SM00304">
    <property type="entry name" value="HAMP"/>
    <property type="match status" value="1"/>
</dbReference>
<dbReference type="InterPro" id="IPR010559">
    <property type="entry name" value="Sig_transdc_His_kin_internal"/>
</dbReference>
<dbReference type="InterPro" id="IPR050640">
    <property type="entry name" value="Bact_2-comp_sensor_kinase"/>
</dbReference>